<dbReference type="EMBL" id="FQZM01000029">
    <property type="protein sequence ID" value="SHJ34365.1"/>
    <property type="molecule type" value="Genomic_DNA"/>
</dbReference>
<keyword evidence="2 8" id="KW-0812">Transmembrane</keyword>
<dbReference type="PANTHER" id="PTHR37461">
    <property type="entry name" value="ANTI-SIGMA-K FACTOR RSKA"/>
    <property type="match status" value="1"/>
</dbReference>
<dbReference type="Pfam" id="PF14257">
    <property type="entry name" value="DUF4349"/>
    <property type="match status" value="1"/>
</dbReference>
<evidence type="ECO:0000313" key="11">
    <source>
        <dbReference type="EMBL" id="SHJ34365.1"/>
    </source>
</evidence>
<dbReference type="AlphaFoldDB" id="A0A1M6IIX3"/>
<feature type="region of interest" description="Disordered" evidence="7">
    <location>
        <begin position="129"/>
        <end position="294"/>
    </location>
</feature>
<accession>A0A1M6IIX3</accession>
<dbReference type="GO" id="GO:0006417">
    <property type="term" value="P:regulation of translation"/>
    <property type="evidence" value="ECO:0007669"/>
    <property type="project" value="TreeGrafter"/>
</dbReference>
<dbReference type="Pfam" id="PF13490">
    <property type="entry name" value="zf-HC2"/>
    <property type="match status" value="1"/>
</dbReference>
<dbReference type="PANTHER" id="PTHR37461:SF1">
    <property type="entry name" value="ANTI-SIGMA-K FACTOR RSKA"/>
    <property type="match status" value="1"/>
</dbReference>
<organism evidence="11 12">
    <name type="scientific">Desulfofundulus thermosubterraneus DSM 16057</name>
    <dbReference type="NCBI Taxonomy" id="1121432"/>
    <lineage>
        <taxon>Bacteria</taxon>
        <taxon>Bacillati</taxon>
        <taxon>Bacillota</taxon>
        <taxon>Clostridia</taxon>
        <taxon>Eubacteriales</taxon>
        <taxon>Peptococcaceae</taxon>
        <taxon>Desulfofundulus</taxon>
    </lineage>
</organism>
<feature type="domain" description="Putative zinc-finger" evidence="9">
    <location>
        <begin position="3"/>
        <end position="37"/>
    </location>
</feature>
<evidence type="ECO:0000256" key="3">
    <source>
        <dbReference type="ARBA" id="ARBA00022989"/>
    </source>
</evidence>
<comment type="similarity">
    <text evidence="5">Belongs to the zinc-associated anti-sigma factor (ZAS) superfamily. Anti-sigma-W factor family.</text>
</comment>
<name>A0A1M6IIX3_9FIRM</name>
<dbReference type="RefSeq" id="WP_072869811.1">
    <property type="nucleotide sequence ID" value="NZ_FQZM01000029.1"/>
</dbReference>
<dbReference type="GO" id="GO:0016989">
    <property type="term" value="F:sigma factor antagonist activity"/>
    <property type="evidence" value="ECO:0007669"/>
    <property type="project" value="TreeGrafter"/>
</dbReference>
<evidence type="ECO:0000259" key="10">
    <source>
        <dbReference type="Pfam" id="PF14257"/>
    </source>
</evidence>
<sequence>MRCQQIQELLSAYLDGEVEPSQQAQIKAHLEDCATCRCQWEDLVASVTLLRGLPEVSPPELFREQLLHKLEGQRLYAPRRRFRLGWPKFIAAAAILVVVFSLTSVWAGHILPQSLWPWQKGRDTAPSINVANRSLKKEVSTAPSGLRPETLEPGTGSSKDGDGYGEIQAGGQEDRAGTNFTLREGDGKGGELSQQANMRTGSPAGRHPQSGGVVKEKVHADPPPAAPRQNAPKLMAFSSPETTAGEQSKWAAGTSRSGSNGELRAKADEKSALNAPQAEMAQEPEDSPGGDDVKTGVKTIKEVVLILEVPDISKARKEVLNLVQKYNALAGPEEPQGQSKVVIVISNEYWPGFQEELKSLGQVKGPRTNFRNVTLEYNGLVKNLNLLKEKEKELLSSTGSDLTELERVQGEIRKITGQLHALSEAAQKTTVELVLCANSSCQQDQLQVK</sequence>
<dbReference type="GO" id="GO:0016020">
    <property type="term" value="C:membrane"/>
    <property type="evidence" value="ECO:0007669"/>
    <property type="project" value="UniProtKB-SubCell"/>
</dbReference>
<comment type="subcellular location">
    <subcellularLocation>
        <location evidence="1">Membrane</location>
        <topology evidence="1">Single-pass membrane protein</topology>
    </subcellularLocation>
</comment>
<keyword evidence="3 8" id="KW-1133">Transmembrane helix</keyword>
<proteinExistence type="inferred from homology"/>
<reference evidence="12" key="1">
    <citation type="submission" date="2016-11" db="EMBL/GenBank/DDBJ databases">
        <authorList>
            <person name="Varghese N."/>
            <person name="Submissions S."/>
        </authorList>
    </citation>
    <scope>NUCLEOTIDE SEQUENCE [LARGE SCALE GENOMIC DNA]</scope>
    <source>
        <strain evidence="12">DSM 16057</strain>
    </source>
</reference>
<dbReference type="OrthoDB" id="9808253at2"/>
<evidence type="ECO:0000259" key="9">
    <source>
        <dbReference type="Pfam" id="PF13490"/>
    </source>
</evidence>
<evidence type="ECO:0000256" key="7">
    <source>
        <dbReference type="SAM" id="MobiDB-lite"/>
    </source>
</evidence>
<keyword evidence="12" id="KW-1185">Reference proteome</keyword>
<dbReference type="InterPro" id="IPR025645">
    <property type="entry name" value="DUF4349"/>
</dbReference>
<gene>
    <name evidence="11" type="ORF">SAMN02745219_02343</name>
</gene>
<evidence type="ECO:0000256" key="6">
    <source>
        <dbReference type="ARBA" id="ARBA00024438"/>
    </source>
</evidence>
<dbReference type="InterPro" id="IPR041916">
    <property type="entry name" value="Anti_sigma_zinc_sf"/>
</dbReference>
<dbReference type="Gene3D" id="1.10.10.1320">
    <property type="entry name" value="Anti-sigma factor, zinc-finger domain"/>
    <property type="match status" value="1"/>
</dbReference>
<dbReference type="STRING" id="1121432.SAMN02745219_02343"/>
<evidence type="ECO:0000256" key="5">
    <source>
        <dbReference type="ARBA" id="ARBA00024353"/>
    </source>
</evidence>
<keyword evidence="4 8" id="KW-0472">Membrane</keyword>
<evidence type="ECO:0000256" key="2">
    <source>
        <dbReference type="ARBA" id="ARBA00022692"/>
    </source>
</evidence>
<evidence type="ECO:0000313" key="12">
    <source>
        <dbReference type="Proteomes" id="UP000184529"/>
    </source>
</evidence>
<evidence type="ECO:0000256" key="8">
    <source>
        <dbReference type="SAM" id="Phobius"/>
    </source>
</evidence>
<dbReference type="Proteomes" id="UP000184529">
    <property type="component" value="Unassembled WGS sequence"/>
</dbReference>
<feature type="transmembrane region" description="Helical" evidence="8">
    <location>
        <begin position="89"/>
        <end position="111"/>
    </location>
</feature>
<dbReference type="InterPro" id="IPR051474">
    <property type="entry name" value="Anti-sigma-K/W_factor"/>
</dbReference>
<evidence type="ECO:0000256" key="4">
    <source>
        <dbReference type="ARBA" id="ARBA00023136"/>
    </source>
</evidence>
<dbReference type="InterPro" id="IPR027383">
    <property type="entry name" value="Znf_put"/>
</dbReference>
<evidence type="ECO:0000256" key="1">
    <source>
        <dbReference type="ARBA" id="ARBA00004167"/>
    </source>
</evidence>
<feature type="domain" description="DUF4349" evidence="10">
    <location>
        <begin position="298"/>
        <end position="440"/>
    </location>
</feature>
<protein>
    <recommendedName>
        <fullName evidence="6">Anti-sigma-W factor RsiW</fullName>
    </recommendedName>
</protein>